<evidence type="ECO:0000256" key="1">
    <source>
        <dbReference type="ARBA" id="ARBA00023012"/>
    </source>
</evidence>
<dbReference type="Proteomes" id="UP000008021">
    <property type="component" value="Chromosome 4"/>
</dbReference>
<feature type="compositionally biased region" description="Polar residues" evidence="3">
    <location>
        <begin position="257"/>
        <end position="274"/>
    </location>
</feature>
<protein>
    <recommendedName>
        <fullName evidence="4">Response regulatory domain-containing protein</fullName>
    </recommendedName>
</protein>
<feature type="region of interest" description="Disordered" evidence="3">
    <location>
        <begin position="189"/>
        <end position="306"/>
    </location>
</feature>
<dbReference type="SMART" id="SM00448">
    <property type="entry name" value="REC"/>
    <property type="match status" value="1"/>
</dbReference>
<keyword evidence="1" id="KW-0902">Two-component regulatory system</keyword>
<name>A0A0E0DCS0_9ORYZ</name>
<dbReference type="EnsemblPlants" id="OMERI04G07730.1">
    <property type="protein sequence ID" value="OMERI04G07730.1"/>
    <property type="gene ID" value="OMERI04G07730"/>
</dbReference>
<keyword evidence="6" id="KW-1185">Reference proteome</keyword>
<dbReference type="eggNOG" id="KOG1601">
    <property type="taxonomic scope" value="Eukaryota"/>
</dbReference>
<dbReference type="SUPFAM" id="SSF52172">
    <property type="entry name" value="CheY-like"/>
    <property type="match status" value="1"/>
</dbReference>
<dbReference type="Gene3D" id="3.40.50.2300">
    <property type="match status" value="1"/>
</dbReference>
<proteinExistence type="predicted"/>
<evidence type="ECO:0000313" key="6">
    <source>
        <dbReference type="Proteomes" id="UP000008021"/>
    </source>
</evidence>
<dbReference type="Pfam" id="PF00072">
    <property type="entry name" value="Response_reg"/>
    <property type="match status" value="1"/>
</dbReference>
<evidence type="ECO:0000256" key="3">
    <source>
        <dbReference type="SAM" id="MobiDB-lite"/>
    </source>
</evidence>
<dbReference type="InterPro" id="IPR011006">
    <property type="entry name" value="CheY-like_superfamily"/>
</dbReference>
<dbReference type="AlphaFoldDB" id="A0A0E0DCS0"/>
<dbReference type="Gramene" id="OMERI04G07730.1">
    <property type="protein sequence ID" value="OMERI04G07730.1"/>
    <property type="gene ID" value="OMERI04G07730"/>
</dbReference>
<dbReference type="HOGENOM" id="CLU_1017017_0_0_1"/>
<sequence>MAQRVGHSADGVFVMIVDEDKSHANFARGMLSSLNFHGHSADGVFVMIVDEDKSHANFARGMLSSLNFHVIVYSSPVNALVFLENNAQDVAVVLAAVDMKQLSGFQFLEAARVKRQDLQVIMMSAETTMSTMMRCVKLGARFLVKKPLNEETVGNLWQHVDLKVLKMEKIRELLQDPGQETVITISYEEQVSGETEADENNEEEEVNSFEAKKADSVKVQSDEKGHDNAKISNTAAAEGSDEKVSSGDGHVVPKAYNNVNVEESTGSNNTSGEQVSDKIKSDARVGVSLVDYPDSEDDETKKPTST</sequence>
<dbReference type="GO" id="GO:0000160">
    <property type="term" value="P:phosphorelay signal transduction system"/>
    <property type="evidence" value="ECO:0007669"/>
    <property type="project" value="UniProtKB-KW"/>
</dbReference>
<dbReference type="InterPro" id="IPR045279">
    <property type="entry name" value="ARR-like"/>
</dbReference>
<evidence type="ECO:0000259" key="4">
    <source>
        <dbReference type="PROSITE" id="PS50110"/>
    </source>
</evidence>
<feature type="compositionally biased region" description="Basic and acidic residues" evidence="3">
    <location>
        <begin position="210"/>
        <end position="229"/>
    </location>
</feature>
<reference evidence="5" key="1">
    <citation type="submission" date="2015-04" db="UniProtKB">
        <authorList>
            <consortium name="EnsemblPlants"/>
        </authorList>
    </citation>
    <scope>IDENTIFICATION</scope>
</reference>
<evidence type="ECO:0000313" key="5">
    <source>
        <dbReference type="EnsemblPlants" id="OMERI04G07730.1"/>
    </source>
</evidence>
<feature type="domain" description="Response regulatory" evidence="4">
    <location>
        <begin position="45"/>
        <end position="161"/>
    </location>
</feature>
<evidence type="ECO:0000256" key="2">
    <source>
        <dbReference type="PROSITE-ProRule" id="PRU00169"/>
    </source>
</evidence>
<comment type="caution">
    <text evidence="2">Lacks conserved residue(s) required for the propagation of feature annotation.</text>
</comment>
<dbReference type="GO" id="GO:0009736">
    <property type="term" value="P:cytokinin-activated signaling pathway"/>
    <property type="evidence" value="ECO:0007669"/>
    <property type="project" value="InterPro"/>
</dbReference>
<dbReference type="PANTHER" id="PTHR43874">
    <property type="entry name" value="TWO-COMPONENT RESPONSE REGULATOR"/>
    <property type="match status" value="1"/>
</dbReference>
<dbReference type="InterPro" id="IPR001789">
    <property type="entry name" value="Sig_transdc_resp-reg_receiver"/>
</dbReference>
<dbReference type="STRING" id="40149.A0A0E0DCS0"/>
<dbReference type="PANTHER" id="PTHR43874:SF92">
    <property type="entry name" value="TWO-COMPONENT RESPONSE REGULATOR ORR28"/>
    <property type="match status" value="1"/>
</dbReference>
<organism evidence="5">
    <name type="scientific">Oryza meridionalis</name>
    <dbReference type="NCBI Taxonomy" id="40149"/>
    <lineage>
        <taxon>Eukaryota</taxon>
        <taxon>Viridiplantae</taxon>
        <taxon>Streptophyta</taxon>
        <taxon>Embryophyta</taxon>
        <taxon>Tracheophyta</taxon>
        <taxon>Spermatophyta</taxon>
        <taxon>Magnoliopsida</taxon>
        <taxon>Liliopsida</taxon>
        <taxon>Poales</taxon>
        <taxon>Poaceae</taxon>
        <taxon>BOP clade</taxon>
        <taxon>Oryzoideae</taxon>
        <taxon>Oryzeae</taxon>
        <taxon>Oryzinae</taxon>
        <taxon>Oryza</taxon>
    </lineage>
</organism>
<feature type="compositionally biased region" description="Acidic residues" evidence="3">
    <location>
        <begin position="195"/>
        <end position="207"/>
    </location>
</feature>
<dbReference type="PROSITE" id="PS50110">
    <property type="entry name" value="RESPONSE_REGULATORY"/>
    <property type="match status" value="1"/>
</dbReference>
<reference evidence="5" key="2">
    <citation type="submission" date="2018-05" db="EMBL/GenBank/DDBJ databases">
        <title>OmerRS3 (Oryza meridionalis Reference Sequence Version 3).</title>
        <authorList>
            <person name="Zhang J."/>
            <person name="Kudrna D."/>
            <person name="Lee S."/>
            <person name="Talag J."/>
            <person name="Welchert J."/>
            <person name="Wing R.A."/>
        </authorList>
    </citation>
    <scope>NUCLEOTIDE SEQUENCE [LARGE SCALE GENOMIC DNA]</scope>
    <source>
        <strain evidence="5">cv. OR44</strain>
    </source>
</reference>
<accession>A0A0E0DCS0</accession>